<feature type="compositionally biased region" description="Pro residues" evidence="1">
    <location>
        <begin position="32"/>
        <end position="41"/>
    </location>
</feature>
<keyword evidence="4" id="KW-1185">Reference proteome</keyword>
<evidence type="ECO:0000256" key="2">
    <source>
        <dbReference type="SAM" id="Phobius"/>
    </source>
</evidence>
<accession>A0A250V3K4</accession>
<keyword evidence="2" id="KW-1133">Transmembrane helix</keyword>
<feature type="transmembrane region" description="Helical" evidence="2">
    <location>
        <begin position="52"/>
        <end position="73"/>
    </location>
</feature>
<reference evidence="4" key="1">
    <citation type="submission" date="2017-05" db="EMBL/GenBank/DDBJ databases">
        <title>Streptomyces olivochromogenes NBRC 3561 whole genome shotgun sequence.</title>
        <authorList>
            <person name="Dohra H."/>
            <person name="Kodani S."/>
        </authorList>
    </citation>
    <scope>NUCLEOTIDE SEQUENCE [LARGE SCALE GENOMIC DNA]</scope>
    <source>
        <strain evidence="4">NBRC 3561</strain>
    </source>
</reference>
<dbReference type="EMBL" id="BDQI01000001">
    <property type="protein sequence ID" value="GAX48646.1"/>
    <property type="molecule type" value="Genomic_DNA"/>
</dbReference>
<organism evidence="3 4">
    <name type="scientific">Streptomyces olivochromogenes</name>
    <dbReference type="NCBI Taxonomy" id="1963"/>
    <lineage>
        <taxon>Bacteria</taxon>
        <taxon>Bacillati</taxon>
        <taxon>Actinomycetota</taxon>
        <taxon>Actinomycetes</taxon>
        <taxon>Kitasatosporales</taxon>
        <taxon>Streptomycetaceae</taxon>
        <taxon>Streptomyces</taxon>
    </lineage>
</organism>
<protein>
    <submittedName>
        <fullName evidence="3">Membrane protein</fullName>
    </submittedName>
</protein>
<gene>
    <name evidence="3" type="ORF">SO3561_00126</name>
</gene>
<dbReference type="AlphaFoldDB" id="A0A250V3K4"/>
<feature type="transmembrane region" description="Helical" evidence="2">
    <location>
        <begin position="272"/>
        <end position="298"/>
    </location>
</feature>
<evidence type="ECO:0000313" key="3">
    <source>
        <dbReference type="EMBL" id="GAX48646.1"/>
    </source>
</evidence>
<proteinExistence type="predicted"/>
<comment type="caution">
    <text evidence="3">The sequence shown here is derived from an EMBL/GenBank/DDBJ whole genome shotgun (WGS) entry which is preliminary data.</text>
</comment>
<name>A0A250V3K4_STROL</name>
<keyword evidence="2" id="KW-0472">Membrane</keyword>
<keyword evidence="2" id="KW-0812">Transmembrane</keyword>
<dbReference type="Proteomes" id="UP000217446">
    <property type="component" value="Unassembled WGS sequence"/>
</dbReference>
<feature type="transmembrane region" description="Helical" evidence="2">
    <location>
        <begin position="217"/>
        <end position="238"/>
    </location>
</feature>
<dbReference type="STRING" id="1963.AQJ27_05330"/>
<feature type="region of interest" description="Disordered" evidence="1">
    <location>
        <begin position="1"/>
        <end position="43"/>
    </location>
</feature>
<evidence type="ECO:0000313" key="4">
    <source>
        <dbReference type="Proteomes" id="UP000217446"/>
    </source>
</evidence>
<evidence type="ECO:0000256" key="1">
    <source>
        <dbReference type="SAM" id="MobiDB-lite"/>
    </source>
</evidence>
<feature type="transmembrane region" description="Helical" evidence="2">
    <location>
        <begin position="329"/>
        <end position="349"/>
    </location>
</feature>
<feature type="transmembrane region" description="Helical" evidence="2">
    <location>
        <begin position="184"/>
        <end position="205"/>
    </location>
</feature>
<sequence>MPLRPSTAEPPTALETPLASPPAPTESSTPAAPAPTVPPAPSARRTVPVRAWLQPAIVGLIVVSAFVACYVGLQRDPEPHGVPLAVTGQQLATEVRRTLGDRVDVHQAADAGSARRAVLHRDAVAALGPSGDGGLRLDVAGANGLSTTNAVTGLAATYANRAGQHLETADVVPLAKFDSRGLCGFYVAFGVTLAGFVLAQSTLGLGNVLALRHRFRLIWGFSAACGTIAAVIAGPVMGALPAPFLPLAGTLALLAAAAAFTTKLLGTWLGPLGVPVATLLLLTVGNSTSGATIGVVLLPRLARVVSGLLPPGAAIRAVADLSYFGGAHVSGPLITLALWAVIGALLVGLRSRQLSAR</sequence>
<feature type="transmembrane region" description="Helical" evidence="2">
    <location>
        <begin position="244"/>
        <end position="265"/>
    </location>
</feature>